<dbReference type="Pfam" id="PF02405">
    <property type="entry name" value="MlaE"/>
    <property type="match status" value="1"/>
</dbReference>
<feature type="transmembrane region" description="Helical" evidence="1">
    <location>
        <begin position="112"/>
        <end position="131"/>
    </location>
</feature>
<dbReference type="GO" id="GO:0043190">
    <property type="term" value="C:ATP-binding cassette (ABC) transporter complex"/>
    <property type="evidence" value="ECO:0007669"/>
    <property type="project" value="InterPro"/>
</dbReference>
<sequence>MTNQLYANIEISSILEQIQIIGPDSLSIILLTAFCIGLIFSLQIIKEFLSLNAVHAIGSIITISFIRELSPVLTSIILIGKIGSFFTSELATMQITEQIDVLYILEIYPLPYLILPRVLALIVLIPLLNIISFFTSLFSSLFICFTIYNIDPYLFIISCYRNLFILDIMKSLLKCIIFGLGISIISCYVGIKTNGGAKGVGMSTTISVVTSLLFLFIVDFILSYYMFDNIDRSFII</sequence>
<name>A0A4D6WX73_9FLOR</name>
<feature type="transmembrane region" description="Helical" evidence="1">
    <location>
        <begin position="20"/>
        <end position="41"/>
    </location>
</feature>
<feature type="transmembrane region" description="Helical" evidence="1">
    <location>
        <begin position="72"/>
        <end position="91"/>
    </location>
</feature>
<feature type="transmembrane region" description="Helical" evidence="1">
    <location>
        <begin position="203"/>
        <end position="227"/>
    </location>
</feature>
<keyword evidence="1" id="KW-1133">Transmembrane helix</keyword>
<reference evidence="2" key="2">
    <citation type="submission" date="2019-04" db="EMBL/GenBank/DDBJ databases">
        <authorList>
            <person name="Pasella M."/>
        </authorList>
    </citation>
    <scope>NUCLEOTIDE SEQUENCE</scope>
    <source>
        <strain evidence="2">PD2941_2</strain>
    </source>
</reference>
<evidence type="ECO:0000256" key="1">
    <source>
        <dbReference type="SAM" id="Phobius"/>
    </source>
</evidence>
<feature type="transmembrane region" description="Helical" evidence="1">
    <location>
        <begin position="48"/>
        <end position="66"/>
    </location>
</feature>
<accession>A0A4D6WX73</accession>
<feature type="transmembrane region" description="Helical" evidence="1">
    <location>
        <begin position="137"/>
        <end position="160"/>
    </location>
</feature>
<dbReference type="EMBL" id="MK814701">
    <property type="protein sequence ID" value="QCI07812.1"/>
    <property type="molecule type" value="Genomic_DNA"/>
</dbReference>
<dbReference type="PANTHER" id="PTHR30188">
    <property type="entry name" value="ABC TRANSPORTER PERMEASE PROTEIN-RELATED"/>
    <property type="match status" value="1"/>
</dbReference>
<protein>
    <recommendedName>
        <fullName evidence="3">ABC transporter permease</fullName>
    </recommendedName>
</protein>
<evidence type="ECO:0000313" key="2">
    <source>
        <dbReference type="EMBL" id="QCI07812.1"/>
    </source>
</evidence>
<organism evidence="2">
    <name type="scientific">Pleonosporium borreri</name>
    <dbReference type="NCBI Taxonomy" id="2575635"/>
    <lineage>
        <taxon>Eukaryota</taxon>
        <taxon>Rhodophyta</taxon>
        <taxon>Florideophyceae</taxon>
        <taxon>Rhodymeniophycidae</taxon>
        <taxon>Ceramiales</taxon>
        <taxon>Ceramiaceae</taxon>
        <taxon>Pleonosporium</taxon>
    </lineage>
</organism>
<dbReference type="GO" id="GO:0005548">
    <property type="term" value="F:phospholipid transporter activity"/>
    <property type="evidence" value="ECO:0007669"/>
    <property type="project" value="TreeGrafter"/>
</dbReference>
<geneLocation type="plastid" evidence="2"/>
<keyword evidence="2" id="KW-0934">Plastid</keyword>
<gene>
    <name evidence="2" type="primary">ycf63</name>
</gene>
<reference evidence="2" key="1">
    <citation type="journal article" date="2019" name="Mol. Phylogenet. Evol.">
        <title>Morphological evolution and classification of the red algal order Ceramiales inferred using plastid phylogenomics.</title>
        <authorList>
            <person name="Diaz-Tapia P."/>
            <person name="Pasella M.M."/>
            <person name="Verbruggen H."/>
            <person name="Maggs C.A."/>
        </authorList>
    </citation>
    <scope>NUCLEOTIDE SEQUENCE</scope>
    <source>
        <strain evidence="2">PD2941_2</strain>
    </source>
</reference>
<feature type="transmembrane region" description="Helical" evidence="1">
    <location>
        <begin position="172"/>
        <end position="191"/>
    </location>
</feature>
<dbReference type="AlphaFoldDB" id="A0A4D6WX73"/>
<dbReference type="PANTHER" id="PTHR30188:SF4">
    <property type="entry name" value="PROTEIN TRIGALACTOSYLDIACYLGLYCEROL 1, CHLOROPLASTIC"/>
    <property type="match status" value="1"/>
</dbReference>
<evidence type="ECO:0008006" key="3">
    <source>
        <dbReference type="Google" id="ProtNLM"/>
    </source>
</evidence>
<proteinExistence type="predicted"/>
<dbReference type="InterPro" id="IPR030802">
    <property type="entry name" value="Permease_MalE"/>
</dbReference>
<keyword evidence="1" id="KW-0472">Membrane</keyword>
<keyword evidence="1" id="KW-0812">Transmembrane</keyword>